<dbReference type="AlphaFoldDB" id="A0A0F5VD61"/>
<comment type="caution">
    <text evidence="1">The sequence shown here is derived from an EMBL/GenBank/DDBJ whole genome shotgun (WGS) entry which is preliminary data.</text>
</comment>
<organism evidence="1 2">
    <name type="scientific">Photobacterium halotolerans</name>
    <dbReference type="NCBI Taxonomy" id="265726"/>
    <lineage>
        <taxon>Bacteria</taxon>
        <taxon>Pseudomonadati</taxon>
        <taxon>Pseudomonadota</taxon>
        <taxon>Gammaproteobacteria</taxon>
        <taxon>Vibrionales</taxon>
        <taxon>Vibrionaceae</taxon>
        <taxon>Photobacterium</taxon>
    </lineage>
</organism>
<dbReference type="InterPro" id="IPR005883">
    <property type="entry name" value="PilM"/>
</dbReference>
<gene>
    <name evidence="1" type="ORF">KY46_09070</name>
</gene>
<dbReference type="STRING" id="265726.KY46_09070"/>
<dbReference type="Gene3D" id="3.30.1490.300">
    <property type="match status" value="1"/>
</dbReference>
<dbReference type="PATRIC" id="fig|265726.11.peg.3964"/>
<evidence type="ECO:0000313" key="2">
    <source>
        <dbReference type="Proteomes" id="UP000033633"/>
    </source>
</evidence>
<dbReference type="InterPro" id="IPR043129">
    <property type="entry name" value="ATPase_NBD"/>
</dbReference>
<sequence length="316" mass="34018">MLHKPVWTGIDIGHHSVKAVVLKQNKGRLALLGYAEVALSPAEHAGASPGGGSYQNSLSEPILLSALRKIRMLLPKRAVRAVLSLPDSEVVQQVLTLEPRWGQDIGTELAKILADTLSMAPEALSLDYSPSLASEQGAAEDRLRFQVVAAKTTVVEARARSVREAGFEPVIMELQARALLWLLEYCQRQAITAMGTNPALVCIGADEVDLAAGFAHSQPLHRTFEQNGDCQMPPPALIRQLQHYQVLSPLTGLWLTGRPVSDADLILWQQACGLPVAYLTSELLFPTLSRTTTVAVPADTAWARAAALAVRGGLSC</sequence>
<dbReference type="Pfam" id="PF11104">
    <property type="entry name" value="PilM_2"/>
    <property type="match status" value="1"/>
</dbReference>
<evidence type="ECO:0000313" key="1">
    <source>
        <dbReference type="EMBL" id="KKD00039.1"/>
    </source>
</evidence>
<evidence type="ECO:0008006" key="3">
    <source>
        <dbReference type="Google" id="ProtNLM"/>
    </source>
</evidence>
<proteinExistence type="predicted"/>
<keyword evidence="2" id="KW-1185">Reference proteome</keyword>
<dbReference type="Proteomes" id="UP000033633">
    <property type="component" value="Unassembled WGS sequence"/>
</dbReference>
<dbReference type="Gene3D" id="3.30.420.40">
    <property type="match status" value="2"/>
</dbReference>
<dbReference type="RefSeq" id="WP_046220333.1">
    <property type="nucleotide sequence ID" value="NZ_JWYV01000006.1"/>
</dbReference>
<dbReference type="EMBL" id="JWYV01000006">
    <property type="protein sequence ID" value="KKD00039.1"/>
    <property type="molecule type" value="Genomic_DNA"/>
</dbReference>
<protein>
    <recommendedName>
        <fullName evidence="3">Pilus assembly protein PilM</fullName>
    </recommendedName>
</protein>
<dbReference type="OrthoDB" id="9773403at2"/>
<name>A0A0F5VD61_9GAMM</name>
<accession>A0A0F5VD61</accession>
<dbReference type="SUPFAM" id="SSF53067">
    <property type="entry name" value="Actin-like ATPase domain"/>
    <property type="match status" value="1"/>
</dbReference>
<reference evidence="1 2" key="1">
    <citation type="submission" date="2014-12" db="EMBL/GenBank/DDBJ databases">
        <title>Mercury Reductase activity and rhizosphere competence traits in the genome of root associated Photobacterium halotolerans MELD1.</title>
        <authorList>
            <person name="Mathew D.C."/>
            <person name="Huang C.-C."/>
        </authorList>
    </citation>
    <scope>NUCLEOTIDE SEQUENCE [LARGE SCALE GENOMIC DNA]</scope>
    <source>
        <strain evidence="1 2">MELD1</strain>
    </source>
</reference>